<comment type="similarity">
    <text evidence="1">Belongs to the thaumatin family.</text>
</comment>
<proteinExistence type="inferred from homology"/>
<keyword evidence="4" id="KW-0732">Signal</keyword>
<dbReference type="Pfam" id="PF00314">
    <property type="entry name" value="Thaumatin"/>
    <property type="match status" value="1"/>
</dbReference>
<name>A0A835AE90_9POAL</name>
<feature type="signal peptide" evidence="4">
    <location>
        <begin position="1"/>
        <end position="28"/>
    </location>
</feature>
<evidence type="ECO:0000256" key="3">
    <source>
        <dbReference type="PIRSR" id="PIRSR002703-1"/>
    </source>
</evidence>
<gene>
    <name evidence="5" type="ORF">HU200_057129</name>
</gene>
<dbReference type="PANTHER" id="PTHR31048">
    <property type="entry name" value="OS03G0233200 PROTEIN"/>
    <property type="match status" value="1"/>
</dbReference>
<accession>A0A835AE90</accession>
<dbReference type="PROSITE" id="PS51367">
    <property type="entry name" value="THAUMATIN_2"/>
    <property type="match status" value="1"/>
</dbReference>
<dbReference type="SUPFAM" id="SSF49870">
    <property type="entry name" value="Osmotin, thaumatin-like protein"/>
    <property type="match status" value="1"/>
</dbReference>
<evidence type="ECO:0008006" key="7">
    <source>
        <dbReference type="Google" id="ProtNLM"/>
    </source>
</evidence>
<sequence>MEDQSPTPRGSLLVLLVVLCFLSGGAESARVFTIVNRCKTTIWPAAIPGDSFGGGGFELRPGQSAVFNAPASWTSGRIWARTDCNFDARGNGSCVTGPCGPTLKCGVAGSTPASLAEFTLAGSGGKDYYDVSLVDGFNLPVMITPVNGKGKCGAAGCVGDLRDDCPPELAVKVEGRTVACRSACDVFDTDQYCCRGVYGGPNTCKPTVYSNKFKDACPTAYSYAYDDPTSLFTCYDADYIITFCSSRY</sequence>
<comment type="caution">
    <text evidence="5">The sequence shown here is derived from an EMBL/GenBank/DDBJ whole genome shotgun (WGS) entry which is preliminary data.</text>
</comment>
<dbReference type="Proteomes" id="UP000636709">
    <property type="component" value="Unassembled WGS sequence"/>
</dbReference>
<organism evidence="5 6">
    <name type="scientific">Digitaria exilis</name>
    <dbReference type="NCBI Taxonomy" id="1010633"/>
    <lineage>
        <taxon>Eukaryota</taxon>
        <taxon>Viridiplantae</taxon>
        <taxon>Streptophyta</taxon>
        <taxon>Embryophyta</taxon>
        <taxon>Tracheophyta</taxon>
        <taxon>Spermatophyta</taxon>
        <taxon>Magnoliopsida</taxon>
        <taxon>Liliopsida</taxon>
        <taxon>Poales</taxon>
        <taxon>Poaceae</taxon>
        <taxon>PACMAD clade</taxon>
        <taxon>Panicoideae</taxon>
        <taxon>Panicodae</taxon>
        <taxon>Paniceae</taxon>
        <taxon>Anthephorinae</taxon>
        <taxon>Digitaria</taxon>
    </lineage>
</organism>
<evidence type="ECO:0000313" key="6">
    <source>
        <dbReference type="Proteomes" id="UP000636709"/>
    </source>
</evidence>
<feature type="disulfide bond" evidence="3">
    <location>
        <begin position="99"/>
        <end position="105"/>
    </location>
</feature>
<dbReference type="PIRSF" id="PIRSF002703">
    <property type="entry name" value="Thaumatin"/>
    <property type="match status" value="1"/>
</dbReference>
<feature type="chain" id="PRO_5033066363" description="Thaumatin-like protein" evidence="4">
    <location>
        <begin position="29"/>
        <end position="248"/>
    </location>
</feature>
<dbReference type="PRINTS" id="PR00347">
    <property type="entry name" value="THAUMATIN"/>
</dbReference>
<reference evidence="5" key="1">
    <citation type="submission" date="2020-07" db="EMBL/GenBank/DDBJ databases">
        <title>Genome sequence and genetic diversity analysis of an under-domesticated orphan crop, white fonio (Digitaria exilis).</title>
        <authorList>
            <person name="Bennetzen J.L."/>
            <person name="Chen S."/>
            <person name="Ma X."/>
            <person name="Wang X."/>
            <person name="Yssel A.E.J."/>
            <person name="Chaluvadi S.R."/>
            <person name="Johnson M."/>
            <person name="Gangashetty P."/>
            <person name="Hamidou F."/>
            <person name="Sanogo M.D."/>
            <person name="Zwaenepoel A."/>
            <person name="Wallace J."/>
            <person name="Van De Peer Y."/>
            <person name="Van Deynze A."/>
        </authorList>
    </citation>
    <scope>NUCLEOTIDE SEQUENCE</scope>
    <source>
        <tissue evidence="5">Leaves</tissue>
    </source>
</reference>
<evidence type="ECO:0000256" key="4">
    <source>
        <dbReference type="SAM" id="SignalP"/>
    </source>
</evidence>
<evidence type="ECO:0000313" key="5">
    <source>
        <dbReference type="EMBL" id="KAF8661035.1"/>
    </source>
</evidence>
<dbReference type="InterPro" id="IPR001938">
    <property type="entry name" value="Thaumatin"/>
</dbReference>
<feature type="disulfide bond" evidence="3">
    <location>
        <begin position="157"/>
        <end position="217"/>
    </location>
</feature>
<feature type="disulfide bond" evidence="3">
    <location>
        <begin position="184"/>
        <end position="193"/>
    </location>
</feature>
<feature type="disulfide bond" evidence="3">
    <location>
        <begin position="165"/>
        <end position="180"/>
    </location>
</feature>
<evidence type="ECO:0000256" key="2">
    <source>
        <dbReference type="ARBA" id="ARBA00023157"/>
    </source>
</evidence>
<keyword evidence="6" id="KW-1185">Reference proteome</keyword>
<keyword evidence="2 3" id="KW-1015">Disulfide bond</keyword>
<feature type="disulfide bond" evidence="3">
    <location>
        <begin position="194"/>
        <end position="204"/>
    </location>
</feature>
<feature type="disulfide bond" evidence="3">
    <location>
        <begin position="84"/>
        <end position="94"/>
    </location>
</feature>
<dbReference type="SMART" id="SM00205">
    <property type="entry name" value="THN"/>
    <property type="match status" value="1"/>
</dbReference>
<protein>
    <recommendedName>
        <fullName evidence="7">Thaumatin-like protein</fullName>
    </recommendedName>
</protein>
<dbReference type="CDD" id="cd09218">
    <property type="entry name" value="TLP-PA"/>
    <property type="match status" value="1"/>
</dbReference>
<dbReference type="Gene3D" id="2.60.110.10">
    <property type="entry name" value="Thaumatin"/>
    <property type="match status" value="1"/>
</dbReference>
<dbReference type="FunFam" id="2.60.110.10:FF:000002">
    <property type="entry name" value="Thaumatin-like protein 1a"/>
    <property type="match status" value="1"/>
</dbReference>
<feature type="disulfide bond" evidence="3">
    <location>
        <begin position="38"/>
        <end position="244"/>
    </location>
</feature>
<dbReference type="InterPro" id="IPR037176">
    <property type="entry name" value="Osmotin/thaumatin-like_sf"/>
</dbReference>
<evidence type="ECO:0000256" key="1">
    <source>
        <dbReference type="ARBA" id="ARBA00010607"/>
    </source>
</evidence>
<dbReference type="AlphaFoldDB" id="A0A835AE90"/>
<feature type="disulfide bond" evidence="3">
    <location>
        <begin position="152"/>
        <end position="234"/>
    </location>
</feature>
<dbReference type="OrthoDB" id="430315at2759"/>
<dbReference type="EMBL" id="JACEFO010002416">
    <property type="protein sequence ID" value="KAF8661035.1"/>
    <property type="molecule type" value="Genomic_DNA"/>
</dbReference>